<keyword evidence="1" id="KW-0378">Hydrolase</keyword>
<proteinExistence type="inferred from homology"/>
<dbReference type="InterPro" id="IPR036457">
    <property type="entry name" value="PPM-type-like_dom_sf"/>
</dbReference>
<evidence type="ECO:0000313" key="4">
    <source>
        <dbReference type="Proteomes" id="UP000481153"/>
    </source>
</evidence>
<dbReference type="PANTHER" id="PTHR12320">
    <property type="entry name" value="PROTEIN PHOSPHATASE 2C"/>
    <property type="match status" value="1"/>
</dbReference>
<gene>
    <name evidence="3" type="ORF">Ae201684_012270</name>
</gene>
<dbReference type="EMBL" id="VJMJ01000155">
    <property type="protein sequence ID" value="KAF0730269.1"/>
    <property type="molecule type" value="Genomic_DNA"/>
</dbReference>
<dbReference type="VEuPathDB" id="FungiDB:AeMF1_009429"/>
<protein>
    <recommendedName>
        <fullName evidence="1">Protein phosphatase</fullName>
        <ecNumber evidence="1">3.1.3.16</ecNumber>
    </recommendedName>
</protein>
<sequence>MMRGPKKRRMNPNDRNYSGGSFNLKRNAAVTPTGNPMGTIGETPVTATESDTNNSIRRLSNGLAQKFTGLFRSATVSPTRVNRGLATSLLQPTEEAPRKSSRSTQVLRRLSVSFAQLIDNALPSVPTDGIPLSSRRKSISETILGTLAQKTGPIDRFGRGHVTQTGLDASYVDEHLHVLIDGAPDSRDFALALLESVSEAFTTYMASEDFSWCTNPAQIAGEMRLKLHASIDGARTPFLDTKPAAAASVGVCIIHRPTKDTTWLHCLHIGNTKTVVVRRGDVVYESSTLMDGFARPSHVSTASSQALDELDELDTTPVDHLYELVSLEAGDVVVSCTDGVTNNLYAHEIADVIQAVYKQRQASWDWVAQAIAHNASTRAEAPLNDQSPFAREAAAELYRTIDFDPELLAKYAALLRNDANLTKTALFRHTNRMVGDDFNLEQLVAWATSRTGHVDDATVIISLA</sequence>
<name>A0A6G0WS19_9STRA</name>
<dbReference type="GO" id="GO:0004722">
    <property type="term" value="F:protein serine/threonine phosphatase activity"/>
    <property type="evidence" value="ECO:0007669"/>
    <property type="project" value="UniProtKB-EC"/>
</dbReference>
<dbReference type="GO" id="GO:0046872">
    <property type="term" value="F:metal ion binding"/>
    <property type="evidence" value="ECO:0007669"/>
    <property type="project" value="UniProtKB-UniRule"/>
</dbReference>
<keyword evidence="1" id="KW-0460">Magnesium</keyword>
<dbReference type="AlphaFoldDB" id="A0A6G0WS19"/>
<comment type="cofactor">
    <cofactor evidence="1">
        <name>Mn(2+)</name>
        <dbReference type="ChEBI" id="CHEBI:29035"/>
    </cofactor>
</comment>
<reference evidence="3 4" key="1">
    <citation type="submission" date="2019-07" db="EMBL/GenBank/DDBJ databases">
        <title>Genomics analysis of Aphanomyces spp. identifies a new class of oomycete effector associated with host adaptation.</title>
        <authorList>
            <person name="Gaulin E."/>
        </authorList>
    </citation>
    <scope>NUCLEOTIDE SEQUENCE [LARGE SCALE GENOMIC DNA]</scope>
    <source>
        <strain evidence="3 4">ATCC 201684</strain>
    </source>
</reference>
<comment type="catalytic activity">
    <reaction evidence="1">
        <text>O-phospho-L-seryl-[protein] + H2O = L-seryl-[protein] + phosphate</text>
        <dbReference type="Rhea" id="RHEA:20629"/>
        <dbReference type="Rhea" id="RHEA-COMP:9863"/>
        <dbReference type="Rhea" id="RHEA-COMP:11604"/>
        <dbReference type="ChEBI" id="CHEBI:15377"/>
        <dbReference type="ChEBI" id="CHEBI:29999"/>
        <dbReference type="ChEBI" id="CHEBI:43474"/>
        <dbReference type="ChEBI" id="CHEBI:83421"/>
        <dbReference type="EC" id="3.1.3.16"/>
    </reaction>
</comment>
<feature type="compositionally biased region" description="Basic residues" evidence="2">
    <location>
        <begin position="1"/>
        <end position="10"/>
    </location>
</feature>
<dbReference type="EC" id="3.1.3.16" evidence="1"/>
<keyword evidence="1" id="KW-0904">Protein phosphatase</keyword>
<dbReference type="Proteomes" id="UP000481153">
    <property type="component" value="Unassembled WGS sequence"/>
</dbReference>
<dbReference type="InterPro" id="IPR039123">
    <property type="entry name" value="PPTC7"/>
</dbReference>
<dbReference type="Gene3D" id="3.60.40.10">
    <property type="entry name" value="PPM-type phosphatase domain"/>
    <property type="match status" value="1"/>
</dbReference>
<dbReference type="SUPFAM" id="SSF81606">
    <property type="entry name" value="PP2C-like"/>
    <property type="match status" value="1"/>
</dbReference>
<evidence type="ECO:0000256" key="1">
    <source>
        <dbReference type="RuleBase" id="RU366020"/>
    </source>
</evidence>
<comment type="similarity">
    <text evidence="1">Belongs to the PP2C family.</text>
</comment>
<comment type="cofactor">
    <cofactor evidence="1">
        <name>Mg(2+)</name>
        <dbReference type="ChEBI" id="CHEBI:18420"/>
    </cofactor>
</comment>
<feature type="region of interest" description="Disordered" evidence="2">
    <location>
        <begin position="1"/>
        <end position="52"/>
    </location>
</feature>
<keyword evidence="1" id="KW-0464">Manganese</keyword>
<accession>A0A6G0WS19</accession>
<comment type="caution">
    <text evidence="3">The sequence shown here is derived from an EMBL/GenBank/DDBJ whole genome shotgun (WGS) entry which is preliminary data.</text>
</comment>
<organism evidence="3 4">
    <name type="scientific">Aphanomyces euteiches</name>
    <dbReference type="NCBI Taxonomy" id="100861"/>
    <lineage>
        <taxon>Eukaryota</taxon>
        <taxon>Sar</taxon>
        <taxon>Stramenopiles</taxon>
        <taxon>Oomycota</taxon>
        <taxon>Saprolegniomycetes</taxon>
        <taxon>Saprolegniales</taxon>
        <taxon>Verrucalvaceae</taxon>
        <taxon>Aphanomyces</taxon>
    </lineage>
</organism>
<evidence type="ECO:0000313" key="3">
    <source>
        <dbReference type="EMBL" id="KAF0730269.1"/>
    </source>
</evidence>
<comment type="catalytic activity">
    <reaction evidence="1">
        <text>O-phospho-L-threonyl-[protein] + H2O = L-threonyl-[protein] + phosphate</text>
        <dbReference type="Rhea" id="RHEA:47004"/>
        <dbReference type="Rhea" id="RHEA-COMP:11060"/>
        <dbReference type="Rhea" id="RHEA-COMP:11605"/>
        <dbReference type="ChEBI" id="CHEBI:15377"/>
        <dbReference type="ChEBI" id="CHEBI:30013"/>
        <dbReference type="ChEBI" id="CHEBI:43474"/>
        <dbReference type="ChEBI" id="CHEBI:61977"/>
        <dbReference type="EC" id="3.1.3.16"/>
    </reaction>
</comment>
<dbReference type="PANTHER" id="PTHR12320:SF1">
    <property type="entry name" value="PROTEIN PHOSPHATASE PTC7 HOMOLOG"/>
    <property type="match status" value="1"/>
</dbReference>
<evidence type="ECO:0000256" key="2">
    <source>
        <dbReference type="SAM" id="MobiDB-lite"/>
    </source>
</evidence>
<keyword evidence="4" id="KW-1185">Reference proteome</keyword>
<keyword evidence="1" id="KW-0479">Metal-binding</keyword>